<protein>
    <submittedName>
        <fullName evidence="1">Uncharacterized protein</fullName>
    </submittedName>
</protein>
<dbReference type="AlphaFoldDB" id="A0A176WTD1"/>
<gene>
    <name evidence="1" type="ORF">A7J57_07480</name>
</gene>
<comment type="caution">
    <text evidence="1">The sequence shown here is derived from an EMBL/GenBank/DDBJ whole genome shotgun (WGS) entry which is preliminary data.</text>
</comment>
<proteinExistence type="predicted"/>
<organism evidence="1 2">
    <name type="scientific">Agrobacterium tumefaciens</name>
    <dbReference type="NCBI Taxonomy" id="358"/>
    <lineage>
        <taxon>Bacteria</taxon>
        <taxon>Pseudomonadati</taxon>
        <taxon>Pseudomonadota</taxon>
        <taxon>Alphaproteobacteria</taxon>
        <taxon>Hyphomicrobiales</taxon>
        <taxon>Rhizobiaceae</taxon>
        <taxon>Rhizobium/Agrobacterium group</taxon>
        <taxon>Agrobacterium</taxon>
        <taxon>Agrobacterium tumefaciens complex</taxon>
    </lineage>
</organism>
<accession>A0A176WTD1</accession>
<reference evidence="1 2" key="1">
    <citation type="submission" date="2016-05" db="EMBL/GenBank/DDBJ databases">
        <authorList>
            <person name="Lavstsen T."/>
            <person name="Jespersen J.S."/>
        </authorList>
    </citation>
    <scope>NUCLEOTIDE SEQUENCE [LARGE SCALE GENOMIC DNA]</scope>
    <source>
        <strain evidence="1 2">KCJ1736</strain>
    </source>
</reference>
<dbReference type="EMBL" id="LXPS01000041">
    <property type="protein sequence ID" value="OAE36388.1"/>
    <property type="molecule type" value="Genomic_DNA"/>
</dbReference>
<dbReference type="Proteomes" id="UP000077098">
    <property type="component" value="Unassembled WGS sequence"/>
</dbReference>
<evidence type="ECO:0000313" key="2">
    <source>
        <dbReference type="Proteomes" id="UP000077098"/>
    </source>
</evidence>
<sequence length="108" mass="12347">MACAVRSFTSDHRAALGPWIRVQRIDTVREKVSDASDFFDWFEELMGSLWIIRLNVCPPVGNHRALQDLVLRSSSLQVFSNLVFEETPANQHLSNLELEIVQCRVDGF</sequence>
<name>A0A176WTD1_AGRTU</name>
<evidence type="ECO:0000313" key="1">
    <source>
        <dbReference type="EMBL" id="OAE36388.1"/>
    </source>
</evidence>